<evidence type="ECO:0000313" key="8">
    <source>
        <dbReference type="Proteomes" id="UP001556637"/>
    </source>
</evidence>
<organism evidence="7 8">
    <name type="scientific">Spiribacter insolitus</name>
    <dbReference type="NCBI Taxonomy" id="3122417"/>
    <lineage>
        <taxon>Bacteria</taxon>
        <taxon>Pseudomonadati</taxon>
        <taxon>Pseudomonadota</taxon>
        <taxon>Gammaproteobacteria</taxon>
        <taxon>Chromatiales</taxon>
        <taxon>Ectothiorhodospiraceae</taxon>
        <taxon>Spiribacter</taxon>
    </lineage>
</organism>
<proteinExistence type="predicted"/>
<evidence type="ECO:0000256" key="4">
    <source>
        <dbReference type="ARBA" id="ARBA00022679"/>
    </source>
</evidence>
<keyword evidence="5" id="KW-0472">Membrane</keyword>
<dbReference type="GO" id="GO:0016757">
    <property type="term" value="F:glycosyltransferase activity"/>
    <property type="evidence" value="ECO:0007669"/>
    <property type="project" value="UniProtKB-KW"/>
</dbReference>
<reference evidence="7 8" key="1">
    <citation type="submission" date="2024-02" db="EMBL/GenBank/DDBJ databases">
        <title>New especies of Spiribacter isolated from saline water.</title>
        <authorList>
            <person name="Leon M.J."/>
            <person name="De La Haba R."/>
            <person name="Sanchez-Porro C."/>
            <person name="Ventosa A."/>
        </authorList>
    </citation>
    <scope>NUCLEOTIDE SEQUENCE [LARGE SCALE GENOMIC DNA]</scope>
    <source>
        <strain evidence="8">ag22IC4-189</strain>
    </source>
</reference>
<comment type="caution">
    <text evidence="7">The sequence shown here is derived from an EMBL/GenBank/DDBJ whole genome shotgun (WGS) entry which is preliminary data.</text>
</comment>
<sequence>MPPESPDNRGISVIIPAWNEADYLPKTIKALQHAVAGLPLRSEIIVVDNDSSDETAALARAAGVRVVHEPEHRIASARNAGASAARGDWLLFVDADTQVTPAQLNAVCLAIKHGCAGGGAPIGFDRLDSTGQRLGLAAWNALSRHLRLAAGCFVFARADLHRAIGGFNERLYAGDELGYSRALRRAARARGLDFRILDVSPVISSARKVEWFKPWQHALVLFTFVLFPWAGHFKRLSWFWYRRP</sequence>
<evidence type="ECO:0000256" key="1">
    <source>
        <dbReference type="ARBA" id="ARBA00004236"/>
    </source>
</evidence>
<dbReference type="EC" id="2.4.-.-" evidence="7"/>
<keyword evidence="3 7" id="KW-0328">Glycosyltransferase</keyword>
<dbReference type="InterPro" id="IPR001173">
    <property type="entry name" value="Glyco_trans_2-like"/>
</dbReference>
<keyword evidence="4 7" id="KW-0808">Transferase</keyword>
<dbReference type="SUPFAM" id="SSF53448">
    <property type="entry name" value="Nucleotide-diphospho-sugar transferases"/>
    <property type="match status" value="1"/>
</dbReference>
<keyword evidence="8" id="KW-1185">Reference proteome</keyword>
<gene>
    <name evidence="7" type="ORF">V6X30_02860</name>
</gene>
<dbReference type="Proteomes" id="UP001556637">
    <property type="component" value="Unassembled WGS sequence"/>
</dbReference>
<protein>
    <submittedName>
        <fullName evidence="7">Glycosyltransferase</fullName>
        <ecNumber evidence="7">2.4.-.-</ecNumber>
    </submittedName>
</protein>
<evidence type="ECO:0000256" key="2">
    <source>
        <dbReference type="ARBA" id="ARBA00022475"/>
    </source>
</evidence>
<dbReference type="PANTHER" id="PTHR43646">
    <property type="entry name" value="GLYCOSYLTRANSFERASE"/>
    <property type="match status" value="1"/>
</dbReference>
<dbReference type="RefSeq" id="WP_367983126.1">
    <property type="nucleotide sequence ID" value="NZ_JBAKFF010000001.1"/>
</dbReference>
<keyword evidence="2" id="KW-1003">Cell membrane</keyword>
<evidence type="ECO:0000313" key="7">
    <source>
        <dbReference type="EMBL" id="MEX0430341.1"/>
    </source>
</evidence>
<name>A0ABV3T559_9GAMM</name>
<accession>A0ABV3T559</accession>
<evidence type="ECO:0000256" key="5">
    <source>
        <dbReference type="ARBA" id="ARBA00023136"/>
    </source>
</evidence>
<dbReference type="EMBL" id="JBAKFF010000001">
    <property type="protein sequence ID" value="MEX0430341.1"/>
    <property type="molecule type" value="Genomic_DNA"/>
</dbReference>
<comment type="subcellular location">
    <subcellularLocation>
        <location evidence="1">Cell membrane</location>
    </subcellularLocation>
</comment>
<dbReference type="PANTHER" id="PTHR43646:SF2">
    <property type="entry name" value="GLYCOSYLTRANSFERASE 2-LIKE DOMAIN-CONTAINING PROTEIN"/>
    <property type="match status" value="1"/>
</dbReference>
<dbReference type="Pfam" id="PF00535">
    <property type="entry name" value="Glycos_transf_2"/>
    <property type="match status" value="1"/>
</dbReference>
<evidence type="ECO:0000256" key="3">
    <source>
        <dbReference type="ARBA" id="ARBA00022676"/>
    </source>
</evidence>
<dbReference type="Gene3D" id="3.90.550.10">
    <property type="entry name" value="Spore Coat Polysaccharide Biosynthesis Protein SpsA, Chain A"/>
    <property type="match status" value="1"/>
</dbReference>
<dbReference type="InterPro" id="IPR029044">
    <property type="entry name" value="Nucleotide-diphossugar_trans"/>
</dbReference>
<evidence type="ECO:0000259" key="6">
    <source>
        <dbReference type="Pfam" id="PF00535"/>
    </source>
</evidence>
<feature type="domain" description="Glycosyltransferase 2-like" evidence="6">
    <location>
        <begin position="12"/>
        <end position="117"/>
    </location>
</feature>